<reference evidence="8" key="1">
    <citation type="journal article" date="2023" name="Commun. Biol.">
        <title>Genome analysis of Parmales, the sister group of diatoms, reveals the evolutionary specialization of diatoms from phago-mixotrophs to photoautotrophs.</title>
        <authorList>
            <person name="Ban H."/>
            <person name="Sato S."/>
            <person name="Yoshikawa S."/>
            <person name="Yamada K."/>
            <person name="Nakamura Y."/>
            <person name="Ichinomiya M."/>
            <person name="Sato N."/>
            <person name="Blanc-Mathieu R."/>
            <person name="Endo H."/>
            <person name="Kuwata A."/>
            <person name="Ogata H."/>
        </authorList>
    </citation>
    <scope>NUCLEOTIDE SEQUENCE [LARGE SCALE GENOMIC DNA]</scope>
</reference>
<evidence type="ECO:0000256" key="5">
    <source>
        <dbReference type="SAM" id="Phobius"/>
    </source>
</evidence>
<proteinExistence type="predicted"/>
<dbReference type="Pfam" id="PF03124">
    <property type="entry name" value="EXS"/>
    <property type="match status" value="1"/>
</dbReference>
<dbReference type="Proteomes" id="UP001165065">
    <property type="component" value="Unassembled WGS sequence"/>
</dbReference>
<evidence type="ECO:0000313" key="8">
    <source>
        <dbReference type="Proteomes" id="UP001165065"/>
    </source>
</evidence>
<keyword evidence="2 5" id="KW-0812">Transmembrane</keyword>
<feature type="transmembrane region" description="Helical" evidence="5">
    <location>
        <begin position="137"/>
        <end position="161"/>
    </location>
</feature>
<evidence type="ECO:0000256" key="3">
    <source>
        <dbReference type="ARBA" id="ARBA00022989"/>
    </source>
</evidence>
<organism evidence="7 8">
    <name type="scientific">Triparma columacea</name>
    <dbReference type="NCBI Taxonomy" id="722753"/>
    <lineage>
        <taxon>Eukaryota</taxon>
        <taxon>Sar</taxon>
        <taxon>Stramenopiles</taxon>
        <taxon>Ochrophyta</taxon>
        <taxon>Bolidophyceae</taxon>
        <taxon>Parmales</taxon>
        <taxon>Triparmaceae</taxon>
        <taxon>Triparma</taxon>
    </lineage>
</organism>
<comment type="subcellular location">
    <subcellularLocation>
        <location evidence="1">Membrane</location>
        <topology evidence="1">Multi-pass membrane protein</topology>
    </subcellularLocation>
</comment>
<keyword evidence="8" id="KW-1185">Reference proteome</keyword>
<dbReference type="AlphaFoldDB" id="A0A9W7G2Y9"/>
<sequence length="162" mass="18086">MDWGVIKWGWKGVEWKEGRRKMKWEIGVNVALRFAWTVTLIPKNRIEGAVGNLGGVIWGDDGLGRALNLGLGVAEIGRRLMWGVGRCENEWRNIQVTEGEGEVEEWESKGMEKMEIEGGGDEKEGWRGGEMLRMKHMTVPAVVAELTVYVLAFGAATWGVAK</sequence>
<evidence type="ECO:0000256" key="4">
    <source>
        <dbReference type="ARBA" id="ARBA00023136"/>
    </source>
</evidence>
<evidence type="ECO:0000256" key="2">
    <source>
        <dbReference type="ARBA" id="ARBA00022692"/>
    </source>
</evidence>
<evidence type="ECO:0000259" key="6">
    <source>
        <dbReference type="Pfam" id="PF03124"/>
    </source>
</evidence>
<dbReference type="EMBL" id="BRYA01000692">
    <property type="protein sequence ID" value="GMI29988.1"/>
    <property type="molecule type" value="Genomic_DNA"/>
</dbReference>
<accession>A0A9W7G2Y9</accession>
<keyword evidence="4 5" id="KW-0472">Membrane</keyword>
<evidence type="ECO:0000256" key="1">
    <source>
        <dbReference type="ARBA" id="ARBA00004141"/>
    </source>
</evidence>
<dbReference type="InterPro" id="IPR004342">
    <property type="entry name" value="EXS_C"/>
</dbReference>
<keyword evidence="3 5" id="KW-1133">Transmembrane helix</keyword>
<name>A0A9W7G2Y9_9STRA</name>
<comment type="caution">
    <text evidence="7">The sequence shown here is derived from an EMBL/GenBank/DDBJ whole genome shotgun (WGS) entry which is preliminary data.</text>
</comment>
<feature type="domain" description="EXS" evidence="6">
    <location>
        <begin position="25"/>
        <end position="91"/>
    </location>
</feature>
<evidence type="ECO:0000313" key="7">
    <source>
        <dbReference type="EMBL" id="GMI29988.1"/>
    </source>
</evidence>
<protein>
    <recommendedName>
        <fullName evidence="6">EXS domain-containing protein</fullName>
    </recommendedName>
</protein>
<gene>
    <name evidence="7" type="ORF">TrCOL_g911</name>
</gene>
<dbReference type="GO" id="GO:0016020">
    <property type="term" value="C:membrane"/>
    <property type="evidence" value="ECO:0007669"/>
    <property type="project" value="UniProtKB-SubCell"/>
</dbReference>